<name>A0A1G6TDP7_9PSEU</name>
<evidence type="ECO:0000313" key="2">
    <source>
        <dbReference type="EMBL" id="SDD27191.1"/>
    </source>
</evidence>
<organism evidence="2 3">
    <name type="scientific">Actinokineospora iranica</name>
    <dbReference type="NCBI Taxonomy" id="1271860"/>
    <lineage>
        <taxon>Bacteria</taxon>
        <taxon>Bacillati</taxon>
        <taxon>Actinomycetota</taxon>
        <taxon>Actinomycetes</taxon>
        <taxon>Pseudonocardiales</taxon>
        <taxon>Pseudonocardiaceae</taxon>
        <taxon>Actinokineospora</taxon>
    </lineage>
</organism>
<keyword evidence="3" id="KW-1185">Reference proteome</keyword>
<dbReference type="RefSeq" id="WP_175482924.1">
    <property type="nucleotide sequence ID" value="NZ_FMZZ01000009.1"/>
</dbReference>
<accession>A0A1G6TDP7</accession>
<protein>
    <submittedName>
        <fullName evidence="2">Uncharacterized protein</fullName>
    </submittedName>
</protein>
<evidence type="ECO:0000256" key="1">
    <source>
        <dbReference type="SAM" id="MobiDB-lite"/>
    </source>
</evidence>
<dbReference type="AlphaFoldDB" id="A0A1G6TDP7"/>
<feature type="region of interest" description="Disordered" evidence="1">
    <location>
        <begin position="1"/>
        <end position="52"/>
    </location>
</feature>
<sequence length="52" mass="5836">MTETPDKPIRDNGERAEESRERIDEAKKAAREVAKTHPDLVPDADPPAQRPT</sequence>
<reference evidence="3" key="1">
    <citation type="submission" date="2016-10" db="EMBL/GenBank/DDBJ databases">
        <authorList>
            <person name="Varghese N."/>
            <person name="Submissions S."/>
        </authorList>
    </citation>
    <scope>NUCLEOTIDE SEQUENCE [LARGE SCALE GENOMIC DNA]</scope>
    <source>
        <strain evidence="3">IBRC-M 10403</strain>
    </source>
</reference>
<dbReference type="EMBL" id="FMZZ01000009">
    <property type="protein sequence ID" value="SDD27191.1"/>
    <property type="molecule type" value="Genomic_DNA"/>
</dbReference>
<gene>
    <name evidence="2" type="ORF">SAMN05216174_10996</name>
</gene>
<proteinExistence type="predicted"/>
<feature type="compositionally biased region" description="Basic and acidic residues" evidence="1">
    <location>
        <begin position="1"/>
        <end position="40"/>
    </location>
</feature>
<dbReference type="Proteomes" id="UP000199501">
    <property type="component" value="Unassembled WGS sequence"/>
</dbReference>
<dbReference type="STRING" id="1271860.SAMN05216174_10996"/>
<evidence type="ECO:0000313" key="3">
    <source>
        <dbReference type="Proteomes" id="UP000199501"/>
    </source>
</evidence>